<gene>
    <name evidence="1" type="ORF">RAG0_11813</name>
</gene>
<name>A0A1E1L5Y4_9HELO</name>
<dbReference type="EMBL" id="FJUX01000081">
    <property type="protein sequence ID" value="CZT05904.1"/>
    <property type="molecule type" value="Genomic_DNA"/>
</dbReference>
<evidence type="ECO:0000313" key="1">
    <source>
        <dbReference type="EMBL" id="CZT05904.1"/>
    </source>
</evidence>
<reference evidence="2" key="1">
    <citation type="submission" date="2016-03" db="EMBL/GenBank/DDBJ databases">
        <authorList>
            <person name="Guldener U."/>
        </authorList>
    </citation>
    <scope>NUCLEOTIDE SEQUENCE [LARGE SCALE GENOMIC DNA]</scope>
    <source>
        <strain evidence="2">04CH-RAC-A.6.1</strain>
    </source>
</reference>
<organism evidence="1 2">
    <name type="scientific">Rhynchosporium agropyri</name>
    <dbReference type="NCBI Taxonomy" id="914238"/>
    <lineage>
        <taxon>Eukaryota</taxon>
        <taxon>Fungi</taxon>
        <taxon>Dikarya</taxon>
        <taxon>Ascomycota</taxon>
        <taxon>Pezizomycotina</taxon>
        <taxon>Leotiomycetes</taxon>
        <taxon>Helotiales</taxon>
        <taxon>Ploettnerulaceae</taxon>
        <taxon>Rhynchosporium</taxon>
    </lineage>
</organism>
<sequence>MEGLGGVSWQHISVLAQEHFSCISPTYSALGDALNSLYLKKLITI</sequence>
<keyword evidence="2" id="KW-1185">Reference proteome</keyword>
<proteinExistence type="predicted"/>
<dbReference type="Proteomes" id="UP000178912">
    <property type="component" value="Unassembled WGS sequence"/>
</dbReference>
<protein>
    <submittedName>
        <fullName evidence="1">Uncharacterized protein</fullName>
    </submittedName>
</protein>
<evidence type="ECO:0000313" key="2">
    <source>
        <dbReference type="Proteomes" id="UP000178912"/>
    </source>
</evidence>
<dbReference type="AlphaFoldDB" id="A0A1E1L5Y4"/>
<accession>A0A1E1L5Y4</accession>